<dbReference type="Pfam" id="PF08240">
    <property type="entry name" value="ADH_N"/>
    <property type="match status" value="1"/>
</dbReference>
<dbReference type="Proteomes" id="UP001500620">
    <property type="component" value="Unassembled WGS sequence"/>
</dbReference>
<dbReference type="Gene3D" id="3.90.180.10">
    <property type="entry name" value="Medium-chain alcohol dehydrogenases, catalytic domain"/>
    <property type="match status" value="1"/>
</dbReference>
<dbReference type="InterPro" id="IPR013154">
    <property type="entry name" value="ADH-like_N"/>
</dbReference>
<evidence type="ECO:0000313" key="2">
    <source>
        <dbReference type="EMBL" id="GAA4249741.1"/>
    </source>
</evidence>
<dbReference type="SMART" id="SM00829">
    <property type="entry name" value="PKS_ER"/>
    <property type="match status" value="1"/>
</dbReference>
<dbReference type="InterPro" id="IPR011032">
    <property type="entry name" value="GroES-like_sf"/>
</dbReference>
<dbReference type="InterPro" id="IPR020843">
    <property type="entry name" value="ER"/>
</dbReference>
<dbReference type="EMBL" id="BAABAT010000008">
    <property type="protein sequence ID" value="GAA4249741.1"/>
    <property type="molecule type" value="Genomic_DNA"/>
</dbReference>
<sequence>MRMHEYGDASVLRLDDVEVPVAGDGQVLVRVAGTSFNPSEIGLRNGWLRGVVEVGLPYTLGWDLAGTVVGAGGGFADGDRVVGRVSGGAAAEFVVAEASGLVRAPGNVPLAHAAALPIAGVTAWQAVFEHARIADGATVFVNGAGGGIGGYVVQLARYAGAHVTATASERSADTVRALGAHVVHGYLQGAPGRQGADGRDLATHGAHVVHDYLQGAPGADGRGLGAHRADPAAGGTFDVVFNLVPLEEPGDLVPLVKACGVIVSVTNQVVVPDGAGIRAVHFVVRDDAGDLAALVRLVEEGVVRLDIAAERSIAEMAAVHRAAEAGQLRGKTILKPPTTTWEP</sequence>
<dbReference type="Gene3D" id="3.40.50.720">
    <property type="entry name" value="NAD(P)-binding Rossmann-like Domain"/>
    <property type="match status" value="1"/>
</dbReference>
<keyword evidence="3" id="KW-1185">Reference proteome</keyword>
<protein>
    <submittedName>
        <fullName evidence="2">NADP-dependent oxidoreductase</fullName>
    </submittedName>
</protein>
<accession>A0ABP8D842</accession>
<reference evidence="3" key="1">
    <citation type="journal article" date="2019" name="Int. J. Syst. Evol. Microbiol.">
        <title>The Global Catalogue of Microorganisms (GCM) 10K type strain sequencing project: providing services to taxonomists for standard genome sequencing and annotation.</title>
        <authorList>
            <consortium name="The Broad Institute Genomics Platform"/>
            <consortium name="The Broad Institute Genome Sequencing Center for Infectious Disease"/>
            <person name="Wu L."/>
            <person name="Ma J."/>
        </authorList>
    </citation>
    <scope>NUCLEOTIDE SEQUENCE [LARGE SCALE GENOMIC DNA]</scope>
    <source>
        <strain evidence="3">JCM 17441</strain>
    </source>
</reference>
<dbReference type="PANTHER" id="PTHR44013:SF1">
    <property type="entry name" value="ZINC-TYPE ALCOHOL DEHYDROGENASE-LIKE PROTEIN C16A3.02C"/>
    <property type="match status" value="1"/>
</dbReference>
<dbReference type="PANTHER" id="PTHR44013">
    <property type="entry name" value="ZINC-TYPE ALCOHOL DEHYDROGENASE-LIKE PROTEIN C16A3.02C"/>
    <property type="match status" value="1"/>
</dbReference>
<name>A0ABP8D842_9ACTN</name>
<dbReference type="CDD" id="cd05289">
    <property type="entry name" value="MDR_like_2"/>
    <property type="match status" value="1"/>
</dbReference>
<dbReference type="InterPro" id="IPR052733">
    <property type="entry name" value="Chloroplast_QOR"/>
</dbReference>
<comment type="caution">
    <text evidence="2">The sequence shown here is derived from an EMBL/GenBank/DDBJ whole genome shotgun (WGS) entry which is preliminary data.</text>
</comment>
<evidence type="ECO:0000259" key="1">
    <source>
        <dbReference type="SMART" id="SM00829"/>
    </source>
</evidence>
<dbReference type="Pfam" id="PF13602">
    <property type="entry name" value="ADH_zinc_N_2"/>
    <property type="match status" value="1"/>
</dbReference>
<organism evidence="2 3">
    <name type="scientific">Dactylosporangium darangshiense</name>
    <dbReference type="NCBI Taxonomy" id="579108"/>
    <lineage>
        <taxon>Bacteria</taxon>
        <taxon>Bacillati</taxon>
        <taxon>Actinomycetota</taxon>
        <taxon>Actinomycetes</taxon>
        <taxon>Micromonosporales</taxon>
        <taxon>Micromonosporaceae</taxon>
        <taxon>Dactylosporangium</taxon>
    </lineage>
</organism>
<dbReference type="SUPFAM" id="SSF51735">
    <property type="entry name" value="NAD(P)-binding Rossmann-fold domains"/>
    <property type="match status" value="1"/>
</dbReference>
<gene>
    <name evidence="2" type="ORF">GCM10022255_035070</name>
</gene>
<dbReference type="SUPFAM" id="SSF50129">
    <property type="entry name" value="GroES-like"/>
    <property type="match status" value="1"/>
</dbReference>
<feature type="domain" description="Enoyl reductase (ER)" evidence="1">
    <location>
        <begin position="7"/>
        <end position="334"/>
    </location>
</feature>
<dbReference type="RefSeq" id="WP_345127967.1">
    <property type="nucleotide sequence ID" value="NZ_BAABAT010000008.1"/>
</dbReference>
<proteinExistence type="predicted"/>
<dbReference type="InterPro" id="IPR036291">
    <property type="entry name" value="NAD(P)-bd_dom_sf"/>
</dbReference>
<evidence type="ECO:0000313" key="3">
    <source>
        <dbReference type="Proteomes" id="UP001500620"/>
    </source>
</evidence>